<feature type="compositionally biased region" description="Polar residues" evidence="3">
    <location>
        <begin position="118"/>
        <end position="137"/>
    </location>
</feature>
<dbReference type="HOGENOM" id="CLU_523844_0_0_1"/>
<feature type="compositionally biased region" description="Acidic residues" evidence="3">
    <location>
        <begin position="180"/>
        <end position="191"/>
    </location>
</feature>
<feature type="compositionally biased region" description="Basic and acidic residues" evidence="3">
    <location>
        <begin position="407"/>
        <end position="442"/>
    </location>
</feature>
<proteinExistence type="inferred from homology"/>
<dbReference type="RefSeq" id="XP_003671785.1">
    <property type="nucleotide sequence ID" value="XM_003671737.1"/>
</dbReference>
<feature type="compositionally biased region" description="Polar residues" evidence="3">
    <location>
        <begin position="339"/>
        <end position="359"/>
    </location>
</feature>
<evidence type="ECO:0000313" key="6">
    <source>
        <dbReference type="Proteomes" id="UP000000689"/>
    </source>
</evidence>
<dbReference type="OrthoDB" id="5976022at2759"/>
<feature type="compositionally biased region" description="Basic and acidic residues" evidence="3">
    <location>
        <begin position="278"/>
        <end position="294"/>
    </location>
</feature>
<dbReference type="eggNOG" id="KOG1616">
    <property type="taxonomic scope" value="Eukaryota"/>
</dbReference>
<dbReference type="GO" id="GO:0007165">
    <property type="term" value="P:signal transduction"/>
    <property type="evidence" value="ECO:0007669"/>
    <property type="project" value="TreeGrafter"/>
</dbReference>
<dbReference type="GO" id="GO:0031588">
    <property type="term" value="C:nucleotide-activated protein kinase complex"/>
    <property type="evidence" value="ECO:0007669"/>
    <property type="project" value="TreeGrafter"/>
</dbReference>
<feature type="compositionally biased region" description="Basic and acidic residues" evidence="3">
    <location>
        <begin position="468"/>
        <end position="477"/>
    </location>
</feature>
<keyword evidence="6" id="KW-1185">Reference proteome</keyword>
<dbReference type="EMBL" id="HE580274">
    <property type="protein sequence ID" value="CCD26542.1"/>
    <property type="molecule type" value="Genomic_DNA"/>
</dbReference>
<reference evidence="5 6" key="1">
    <citation type="journal article" date="2011" name="Proc. Natl. Acad. Sci. U.S.A.">
        <title>Evolutionary erosion of yeast sex chromosomes by mating-type switching accidents.</title>
        <authorList>
            <person name="Gordon J.L."/>
            <person name="Armisen D."/>
            <person name="Proux-Wera E."/>
            <person name="Oheigeartaigh S.S."/>
            <person name="Byrne K.P."/>
            <person name="Wolfe K.H."/>
        </authorList>
    </citation>
    <scope>NUCLEOTIDE SEQUENCE [LARGE SCALE GENOMIC DNA]</scope>
    <source>
        <strain evidence="6">ATCC 10597 / BCRC 20456 / CBS 421 / NBRC 0211 / NRRL Y-12639</strain>
    </source>
</reference>
<evidence type="ECO:0000313" key="5">
    <source>
        <dbReference type="EMBL" id="CCD26542.1"/>
    </source>
</evidence>
<dbReference type="InterPro" id="IPR014756">
    <property type="entry name" value="Ig_E-set"/>
</dbReference>
<dbReference type="Pfam" id="PF16561">
    <property type="entry name" value="AMPK1_CBM"/>
    <property type="match status" value="1"/>
</dbReference>
<dbReference type="InterPro" id="IPR013783">
    <property type="entry name" value="Ig-like_fold"/>
</dbReference>
<dbReference type="GO" id="GO:0005737">
    <property type="term" value="C:cytoplasm"/>
    <property type="evidence" value="ECO:0007669"/>
    <property type="project" value="TreeGrafter"/>
</dbReference>
<dbReference type="PANTHER" id="PTHR10343:SF81">
    <property type="entry name" value="CRUCIFORM DNA-RECOGNIZING PROTEIN 1-RELATED"/>
    <property type="match status" value="1"/>
</dbReference>
<dbReference type="InterPro" id="IPR050827">
    <property type="entry name" value="CRP1_MDG1_kinase"/>
</dbReference>
<feature type="compositionally biased region" description="Basic residues" evidence="3">
    <location>
        <begin position="524"/>
        <end position="540"/>
    </location>
</feature>
<dbReference type="GO" id="GO:0005634">
    <property type="term" value="C:nucleus"/>
    <property type="evidence" value="ECO:0007669"/>
    <property type="project" value="TreeGrafter"/>
</dbReference>
<dbReference type="KEGG" id="ndi:NDAI_0H03690"/>
<name>G0WFI1_NAUDC</name>
<comment type="similarity">
    <text evidence="2">Belongs to the CRP1/MDG1 family.</text>
</comment>
<dbReference type="OMA" id="WPHAGAS"/>
<dbReference type="STRING" id="1071378.G0WFI1"/>
<feature type="region of interest" description="Disordered" evidence="3">
    <location>
        <begin position="278"/>
        <end position="540"/>
    </location>
</feature>
<dbReference type="Gene3D" id="2.60.40.10">
    <property type="entry name" value="Immunoglobulins"/>
    <property type="match status" value="1"/>
</dbReference>
<gene>
    <name evidence="5" type="primary">NDAI0H03690</name>
    <name evidence="5" type="ordered locus">NDAI_0H03690</name>
</gene>
<dbReference type="GeneID" id="11496072"/>
<dbReference type="CDD" id="cd02859">
    <property type="entry name" value="E_set_AMPKbeta_like_N"/>
    <property type="match status" value="1"/>
</dbReference>
<feature type="compositionally biased region" description="Low complexity" evidence="3">
    <location>
        <begin position="482"/>
        <end position="493"/>
    </location>
</feature>
<protein>
    <recommendedName>
        <fullName evidence="4">AMP-activated protein kinase glycogen-binding domain-containing protein</fullName>
    </recommendedName>
</protein>
<dbReference type="PANTHER" id="PTHR10343">
    <property type="entry name" value="5'-AMP-ACTIVATED PROTEIN KINASE , BETA SUBUNIT"/>
    <property type="match status" value="1"/>
</dbReference>
<dbReference type="Proteomes" id="UP000000689">
    <property type="component" value="Chromosome 8"/>
</dbReference>
<feature type="domain" description="AMP-activated protein kinase glycogen-binding" evidence="4">
    <location>
        <begin position="8"/>
        <end position="92"/>
    </location>
</feature>
<evidence type="ECO:0000259" key="4">
    <source>
        <dbReference type="Pfam" id="PF16561"/>
    </source>
</evidence>
<dbReference type="AlphaFoldDB" id="G0WFI1"/>
<feature type="region of interest" description="Disordered" evidence="3">
    <location>
        <begin position="108"/>
        <end position="252"/>
    </location>
</feature>
<feature type="compositionally biased region" description="Basic and acidic residues" evidence="3">
    <location>
        <begin position="361"/>
        <end position="391"/>
    </location>
</feature>
<dbReference type="GO" id="GO:0019901">
    <property type="term" value="F:protein kinase binding"/>
    <property type="evidence" value="ECO:0007669"/>
    <property type="project" value="TreeGrafter"/>
</dbReference>
<evidence type="ECO:0000256" key="2">
    <source>
        <dbReference type="ARBA" id="ARBA00038216"/>
    </source>
</evidence>
<accession>G0WFI1</accession>
<feature type="compositionally biased region" description="Basic residues" evidence="3">
    <location>
        <begin position="138"/>
        <end position="157"/>
    </location>
</feature>
<evidence type="ECO:0000256" key="3">
    <source>
        <dbReference type="SAM" id="MobiDB-lite"/>
    </source>
</evidence>
<feature type="compositionally biased region" description="Polar residues" evidence="3">
    <location>
        <begin position="159"/>
        <end position="177"/>
    </location>
</feature>
<sequence length="540" mass="60713">MSDLKTVSYKFQWPAGPESVVLTGQFDHWKGSLPMVKNGTTKSFELEMPIKFDRPTQKIHFKFIVDGVWTTSDSYKREINYEGIENNFISMDDVYSNKTQSANVSRIPEAGGLPMSIPSKNSSNASQNRMSGPPSTSNRKKGKGKKKKVKKRIRKNKITGEQTVVSEQIESLENSKSNLDDDNEQEEEEESTTTTNGTTPVSSKNHTPAPELQAEVEKENEEEPSFHILPITEEKKHENASNIIGGPGPVIVENPTEVKEFYEVRDVDADELNKRLNNELKEKELQEENQREPEAEIIPESTIPGKVDDEVTEPVHTPANVSPIEEGEQQHQPIEVINESANVENDNSKQIIDNDNVAPSKTDDIVEPIAEKKNLEPENKEIIEEREKLEDTNSTPMATMVTPTTPEEQKHEVPEFQSKLDPKVRKNEIENEAKEEPQEIQKEPTPIAEPIVSESPKKPTTTTTMEQKQAEIKESPRKKTTTKTTNIATAKATEPTKKQTTKPKPTTTKPKSQATPSTQEADKKKKKKKGLFGKIKKLFS</sequence>
<keyword evidence="1" id="KW-0597">Phosphoprotein</keyword>
<feature type="compositionally biased region" description="Low complexity" evidence="3">
    <location>
        <begin position="502"/>
        <end position="518"/>
    </location>
</feature>
<feature type="compositionally biased region" description="Low complexity" evidence="3">
    <location>
        <begin position="395"/>
        <end position="406"/>
    </location>
</feature>
<evidence type="ECO:0000256" key="1">
    <source>
        <dbReference type="ARBA" id="ARBA00022553"/>
    </source>
</evidence>
<dbReference type="InterPro" id="IPR032640">
    <property type="entry name" value="AMPK1_CBM"/>
</dbReference>
<dbReference type="SUPFAM" id="SSF81296">
    <property type="entry name" value="E set domains"/>
    <property type="match status" value="1"/>
</dbReference>
<organism evidence="5 6">
    <name type="scientific">Naumovozyma dairenensis (strain ATCC 10597 / BCRC 20456 / CBS 421 / NBRC 0211 / NRRL Y-12639)</name>
    <name type="common">Saccharomyces dairenensis</name>
    <dbReference type="NCBI Taxonomy" id="1071378"/>
    <lineage>
        <taxon>Eukaryota</taxon>
        <taxon>Fungi</taxon>
        <taxon>Dikarya</taxon>
        <taxon>Ascomycota</taxon>
        <taxon>Saccharomycotina</taxon>
        <taxon>Saccharomycetes</taxon>
        <taxon>Saccharomycetales</taxon>
        <taxon>Saccharomycetaceae</taxon>
        <taxon>Naumovozyma</taxon>
    </lineage>
</organism>